<proteinExistence type="predicted"/>
<organism evidence="2 3">
    <name type="scientific">Ranatra chinensis</name>
    <dbReference type="NCBI Taxonomy" id="642074"/>
    <lineage>
        <taxon>Eukaryota</taxon>
        <taxon>Metazoa</taxon>
        <taxon>Ecdysozoa</taxon>
        <taxon>Arthropoda</taxon>
        <taxon>Hexapoda</taxon>
        <taxon>Insecta</taxon>
        <taxon>Pterygota</taxon>
        <taxon>Neoptera</taxon>
        <taxon>Paraneoptera</taxon>
        <taxon>Hemiptera</taxon>
        <taxon>Heteroptera</taxon>
        <taxon>Panheteroptera</taxon>
        <taxon>Nepomorpha</taxon>
        <taxon>Nepidae</taxon>
        <taxon>Ranatrinae</taxon>
        <taxon>Ranatra</taxon>
    </lineage>
</organism>
<gene>
    <name evidence="2" type="ORF">AAG570_003225</name>
</gene>
<accession>A0ABD0Y662</accession>
<name>A0ABD0Y662_9HEMI</name>
<protein>
    <submittedName>
        <fullName evidence="2">Uncharacterized protein</fullName>
    </submittedName>
</protein>
<evidence type="ECO:0000313" key="2">
    <source>
        <dbReference type="EMBL" id="KAL1122900.1"/>
    </source>
</evidence>
<evidence type="ECO:0000256" key="1">
    <source>
        <dbReference type="SAM" id="MobiDB-lite"/>
    </source>
</evidence>
<reference evidence="2 3" key="1">
    <citation type="submission" date="2024-07" db="EMBL/GenBank/DDBJ databases">
        <title>Chromosome-level genome assembly of the water stick insect Ranatra chinensis (Heteroptera: Nepidae).</title>
        <authorList>
            <person name="Liu X."/>
        </authorList>
    </citation>
    <scope>NUCLEOTIDE SEQUENCE [LARGE SCALE GENOMIC DNA]</scope>
    <source>
        <strain evidence="2">Cailab_2021Rc</strain>
        <tissue evidence="2">Muscle</tissue>
    </source>
</reference>
<sequence length="236" mass="25745">MVVDPGYRLDIEPCLANLHELPQGLSSFAIRSSVRTVVTICWGEATHWGHSLMVNKGGLLHEEITRPTSLNCGFDGGKGEDMEDAWGLGRVSSLASRNLNFSLMTRVLNSYLFGDRFVSAFPQRFVGKDELAVAGTQLVEGRISFCPHVGRFSEDGRVKFNNKRSNVLSRVREGIGRLAGALGQVIIDVSPSRVGGPAGGTAHSANRRAPYKWARRPHPHDSTPPLIDTKLPPSMT</sequence>
<comment type="caution">
    <text evidence="2">The sequence shown here is derived from an EMBL/GenBank/DDBJ whole genome shotgun (WGS) entry which is preliminary data.</text>
</comment>
<evidence type="ECO:0000313" key="3">
    <source>
        <dbReference type="Proteomes" id="UP001558652"/>
    </source>
</evidence>
<dbReference type="EMBL" id="JBFDAA010000013">
    <property type="protein sequence ID" value="KAL1122900.1"/>
    <property type="molecule type" value="Genomic_DNA"/>
</dbReference>
<dbReference type="Proteomes" id="UP001558652">
    <property type="component" value="Unassembled WGS sequence"/>
</dbReference>
<feature type="region of interest" description="Disordered" evidence="1">
    <location>
        <begin position="193"/>
        <end position="236"/>
    </location>
</feature>
<keyword evidence="3" id="KW-1185">Reference proteome</keyword>
<feature type="compositionally biased region" description="Basic residues" evidence="1">
    <location>
        <begin position="205"/>
        <end position="218"/>
    </location>
</feature>
<dbReference type="AlphaFoldDB" id="A0ABD0Y662"/>